<evidence type="ECO:0000256" key="1">
    <source>
        <dbReference type="ARBA" id="ARBA00023239"/>
    </source>
</evidence>
<dbReference type="OrthoDB" id="9778880at2"/>
<evidence type="ECO:0000313" key="4">
    <source>
        <dbReference type="Proteomes" id="UP000307768"/>
    </source>
</evidence>
<accession>A0A5Q6RJX5</accession>
<name>A0A5Q6RJX5_9ACTN</name>
<dbReference type="EMBL" id="VDFQ02000007">
    <property type="protein sequence ID" value="KAA1418287.1"/>
    <property type="molecule type" value="Genomic_DNA"/>
</dbReference>
<gene>
    <name evidence="3" type="ORF">FE697_020915</name>
</gene>
<comment type="similarity">
    <text evidence="2">Belongs to the DapA family.</text>
</comment>
<keyword evidence="1 2" id="KW-0456">Lyase</keyword>
<protein>
    <submittedName>
        <fullName evidence="3">Dihydrodipicolinate synthase family protein</fullName>
    </submittedName>
</protein>
<sequence>MTIDAGPQTSTAEQESVTADAAALVKGVSPVLEVPFTDRGEIDEEGFARVVDYVVGTGVSSMMFPGFASEFYKLTEGERARLLAILLGITGPRHDVAAIVAVQDHATVLAATRAREAVDAGADLINLLPPYLLSPSRAAIVEHVVAVLEAVAPTPVVLQYAPSETGTSLDAGILAGLAAKHANLRLVKVESSPPGRLIGELAELQPPLAAIEGYAGVQLPDAWRRGAVGTQPGCSFTEIYVQIWSLLSSGEIAAGEDLHRRLLPFISYWMLDTELIIAAEKRISFRRGLFASDFCRGPAHKLDAEELRRIEVFLEEFSDLLPDLSPRH</sequence>
<proteinExistence type="inferred from homology"/>
<dbReference type="SMART" id="SM01130">
    <property type="entry name" value="DHDPS"/>
    <property type="match status" value="1"/>
</dbReference>
<dbReference type="GO" id="GO:0005829">
    <property type="term" value="C:cytosol"/>
    <property type="evidence" value="ECO:0007669"/>
    <property type="project" value="TreeGrafter"/>
</dbReference>
<organism evidence="3 4">
    <name type="scientific">Mumia zhuanghuii</name>
    <dbReference type="NCBI Taxonomy" id="2585211"/>
    <lineage>
        <taxon>Bacteria</taxon>
        <taxon>Bacillati</taxon>
        <taxon>Actinomycetota</taxon>
        <taxon>Actinomycetes</taxon>
        <taxon>Propionibacteriales</taxon>
        <taxon>Nocardioidaceae</taxon>
        <taxon>Mumia</taxon>
    </lineage>
</organism>
<evidence type="ECO:0000313" key="3">
    <source>
        <dbReference type="EMBL" id="KAA1418287.1"/>
    </source>
</evidence>
<dbReference type="CDD" id="cd00408">
    <property type="entry name" value="DHDPS-like"/>
    <property type="match status" value="1"/>
</dbReference>
<evidence type="ECO:0000256" key="2">
    <source>
        <dbReference type="PIRNR" id="PIRNR001365"/>
    </source>
</evidence>
<dbReference type="SUPFAM" id="SSF51569">
    <property type="entry name" value="Aldolase"/>
    <property type="match status" value="1"/>
</dbReference>
<dbReference type="PIRSF" id="PIRSF001365">
    <property type="entry name" value="DHDPS"/>
    <property type="match status" value="1"/>
</dbReference>
<dbReference type="PANTHER" id="PTHR42849:SF1">
    <property type="entry name" value="N-ACETYLNEURAMINATE LYASE"/>
    <property type="match status" value="1"/>
</dbReference>
<comment type="caution">
    <text evidence="3">The sequence shown here is derived from an EMBL/GenBank/DDBJ whole genome shotgun (WGS) entry which is preliminary data.</text>
</comment>
<dbReference type="InterPro" id="IPR013785">
    <property type="entry name" value="Aldolase_TIM"/>
</dbReference>
<dbReference type="InterPro" id="IPR002220">
    <property type="entry name" value="DapA-like"/>
</dbReference>
<dbReference type="Gene3D" id="3.20.20.70">
    <property type="entry name" value="Aldolase class I"/>
    <property type="match status" value="1"/>
</dbReference>
<dbReference type="AlphaFoldDB" id="A0A5Q6RJX5"/>
<dbReference type="GO" id="GO:0019262">
    <property type="term" value="P:N-acetylneuraminate catabolic process"/>
    <property type="evidence" value="ECO:0007669"/>
    <property type="project" value="TreeGrafter"/>
</dbReference>
<dbReference type="Proteomes" id="UP000307768">
    <property type="component" value="Unassembled WGS sequence"/>
</dbReference>
<dbReference type="GO" id="GO:0008747">
    <property type="term" value="F:N-acetylneuraminate lyase activity"/>
    <property type="evidence" value="ECO:0007669"/>
    <property type="project" value="TreeGrafter"/>
</dbReference>
<dbReference type="Pfam" id="PF00701">
    <property type="entry name" value="DHDPS"/>
    <property type="match status" value="1"/>
</dbReference>
<reference evidence="3 4" key="1">
    <citation type="submission" date="2019-09" db="EMBL/GenBank/DDBJ databases">
        <title>Mumia zhuanghuii sp. nov. isolated from the intestinal contents of plateau pika (Ochotona curzoniae) in the Qinghai-Tibet plateau of China.</title>
        <authorList>
            <person name="Tian Z."/>
        </authorList>
    </citation>
    <scope>NUCLEOTIDE SEQUENCE [LARGE SCALE GENOMIC DNA]</scope>
    <source>
        <strain evidence="4">350</strain>
    </source>
</reference>
<dbReference type="PANTHER" id="PTHR42849">
    <property type="entry name" value="N-ACETYLNEURAMINATE LYASE"/>
    <property type="match status" value="1"/>
</dbReference>
<dbReference type="RefSeq" id="WP_149771576.1">
    <property type="nucleotide sequence ID" value="NZ_VDFQ02000007.1"/>
</dbReference>